<dbReference type="Proteomes" id="UP001066276">
    <property type="component" value="Chromosome 6"/>
</dbReference>
<keyword evidence="4" id="KW-1185">Reference proteome</keyword>
<keyword evidence="2" id="KW-0812">Transmembrane</keyword>
<proteinExistence type="predicted"/>
<name>A0AAV7QM13_PLEWA</name>
<protein>
    <submittedName>
        <fullName evidence="3">Uncharacterized protein</fullName>
    </submittedName>
</protein>
<organism evidence="3 4">
    <name type="scientific">Pleurodeles waltl</name>
    <name type="common">Iberian ribbed newt</name>
    <dbReference type="NCBI Taxonomy" id="8319"/>
    <lineage>
        <taxon>Eukaryota</taxon>
        <taxon>Metazoa</taxon>
        <taxon>Chordata</taxon>
        <taxon>Craniata</taxon>
        <taxon>Vertebrata</taxon>
        <taxon>Euteleostomi</taxon>
        <taxon>Amphibia</taxon>
        <taxon>Batrachia</taxon>
        <taxon>Caudata</taxon>
        <taxon>Salamandroidea</taxon>
        <taxon>Salamandridae</taxon>
        <taxon>Pleurodelinae</taxon>
        <taxon>Pleurodeles</taxon>
    </lineage>
</organism>
<keyword evidence="2" id="KW-0472">Membrane</keyword>
<sequence length="304" mass="29964">MTVCTGSGGGSVPRVLHPARDGLSSVSDLGVHGPAVLGAAVPCSAVLGAAVPCSAVLEAAGSFAVTQLLAVLSVPAGLELAVLSVSAGLVLAVLSVLSVPVGLVLAVLSLPAGMMSVASWPAGMMAVASWPAGMMAVSSAVLLFPDFPGFLWPFPTLEGVAADPTLPPGSLGAALVAGVFPPLLPGTGQLLMLYRWGTALVAGAIQIPVTTGTTGPGNVVAEVLGWDLESRALGDGRDSEKRDGCYCTRRTPATPPAPFGAGFSVAGPFPAGPAGANLASARRPSGEVEKGPSGLLTAERPYGG</sequence>
<comment type="caution">
    <text evidence="3">The sequence shown here is derived from an EMBL/GenBank/DDBJ whole genome shotgun (WGS) entry which is preliminary data.</text>
</comment>
<feature type="transmembrane region" description="Helical" evidence="2">
    <location>
        <begin position="89"/>
        <end position="110"/>
    </location>
</feature>
<feature type="transmembrane region" description="Helical" evidence="2">
    <location>
        <begin position="64"/>
        <end position="83"/>
    </location>
</feature>
<evidence type="ECO:0000256" key="2">
    <source>
        <dbReference type="SAM" id="Phobius"/>
    </source>
</evidence>
<dbReference type="EMBL" id="JANPWB010000010">
    <property type="protein sequence ID" value="KAJ1141541.1"/>
    <property type="molecule type" value="Genomic_DNA"/>
</dbReference>
<feature type="transmembrane region" description="Helical" evidence="2">
    <location>
        <begin position="35"/>
        <end position="57"/>
    </location>
</feature>
<accession>A0AAV7QM13</accession>
<evidence type="ECO:0000313" key="4">
    <source>
        <dbReference type="Proteomes" id="UP001066276"/>
    </source>
</evidence>
<dbReference type="AlphaFoldDB" id="A0AAV7QM13"/>
<reference evidence="3" key="1">
    <citation type="journal article" date="2022" name="bioRxiv">
        <title>Sequencing and chromosome-scale assembly of the giantPleurodeles waltlgenome.</title>
        <authorList>
            <person name="Brown T."/>
            <person name="Elewa A."/>
            <person name="Iarovenko S."/>
            <person name="Subramanian E."/>
            <person name="Araus A.J."/>
            <person name="Petzold A."/>
            <person name="Susuki M."/>
            <person name="Suzuki K.-i.T."/>
            <person name="Hayashi T."/>
            <person name="Toyoda A."/>
            <person name="Oliveira C."/>
            <person name="Osipova E."/>
            <person name="Leigh N.D."/>
            <person name="Simon A."/>
            <person name="Yun M.H."/>
        </authorList>
    </citation>
    <scope>NUCLEOTIDE SEQUENCE</scope>
    <source>
        <strain evidence="3">20211129_DDA</strain>
        <tissue evidence="3">Liver</tissue>
    </source>
</reference>
<evidence type="ECO:0000256" key="1">
    <source>
        <dbReference type="SAM" id="MobiDB-lite"/>
    </source>
</evidence>
<feature type="region of interest" description="Disordered" evidence="1">
    <location>
        <begin position="274"/>
        <end position="304"/>
    </location>
</feature>
<evidence type="ECO:0000313" key="3">
    <source>
        <dbReference type="EMBL" id="KAJ1141541.1"/>
    </source>
</evidence>
<keyword evidence="2" id="KW-1133">Transmembrane helix</keyword>
<feature type="transmembrane region" description="Helical" evidence="2">
    <location>
        <begin position="165"/>
        <end position="184"/>
    </location>
</feature>
<feature type="transmembrane region" description="Helical" evidence="2">
    <location>
        <begin position="122"/>
        <end position="145"/>
    </location>
</feature>
<gene>
    <name evidence="3" type="ORF">NDU88_007870</name>
</gene>